<reference evidence="2" key="1">
    <citation type="journal article" date="2013" name="J. Plant Res.">
        <title>Effect of fungi and light on seed germination of three Opuntia species from semiarid lands of central Mexico.</title>
        <authorList>
            <person name="Delgado-Sanchez P."/>
            <person name="Jimenez-Bremont J.F."/>
            <person name="Guerrero-Gonzalez Mde L."/>
            <person name="Flores J."/>
        </authorList>
    </citation>
    <scope>NUCLEOTIDE SEQUENCE</scope>
    <source>
        <tissue evidence="2">Cladode</tissue>
    </source>
</reference>
<organism evidence="2">
    <name type="scientific">Opuntia streptacantha</name>
    <name type="common">Prickly pear cactus</name>
    <name type="synonym">Opuntia cardona</name>
    <dbReference type="NCBI Taxonomy" id="393608"/>
    <lineage>
        <taxon>Eukaryota</taxon>
        <taxon>Viridiplantae</taxon>
        <taxon>Streptophyta</taxon>
        <taxon>Embryophyta</taxon>
        <taxon>Tracheophyta</taxon>
        <taxon>Spermatophyta</taxon>
        <taxon>Magnoliopsida</taxon>
        <taxon>eudicotyledons</taxon>
        <taxon>Gunneridae</taxon>
        <taxon>Pentapetalae</taxon>
        <taxon>Caryophyllales</taxon>
        <taxon>Cactineae</taxon>
        <taxon>Cactaceae</taxon>
        <taxon>Opuntioideae</taxon>
        <taxon>Opuntia</taxon>
    </lineage>
</organism>
<feature type="chain" id="PRO_5036201187" evidence="1">
    <location>
        <begin position="16"/>
        <end position="170"/>
    </location>
</feature>
<dbReference type="EMBL" id="GISG01248289">
    <property type="protein sequence ID" value="MBA4670674.1"/>
    <property type="molecule type" value="Transcribed_RNA"/>
</dbReference>
<reference evidence="2" key="2">
    <citation type="submission" date="2020-07" db="EMBL/GenBank/DDBJ databases">
        <authorList>
            <person name="Vera ALvarez R."/>
            <person name="Arias-Moreno D.M."/>
            <person name="Jimenez-Jacinto V."/>
            <person name="Jimenez-Bremont J.F."/>
            <person name="Swaminathan K."/>
            <person name="Moose S.P."/>
            <person name="Guerrero-Gonzalez M.L."/>
            <person name="Marino-Ramirez L."/>
            <person name="Landsman D."/>
            <person name="Rodriguez-Kessler M."/>
            <person name="Delgado-Sanchez P."/>
        </authorList>
    </citation>
    <scope>NUCLEOTIDE SEQUENCE</scope>
    <source>
        <tissue evidence="2">Cladode</tissue>
    </source>
</reference>
<name>A0A7C9APD3_OPUST</name>
<accession>A0A7C9APD3</accession>
<dbReference type="AlphaFoldDB" id="A0A7C9APD3"/>
<keyword evidence="1" id="KW-0732">Signal</keyword>
<feature type="signal peptide" evidence="1">
    <location>
        <begin position="1"/>
        <end position="15"/>
    </location>
</feature>
<evidence type="ECO:0000256" key="1">
    <source>
        <dbReference type="SAM" id="SignalP"/>
    </source>
</evidence>
<sequence length="170" mass="18642">MIYIILLFKSVIVECIDLTLSSSSSTYCFFLCLESWALSLFLINLAFFFSSSSLPALKLALSDATIDDLLNLLVLPSPLLSPCSCSFFLLDIHLLPNISSALTFLPKSPLSHELSLTLPQYLTKEVEETSRSLLLPESCETAELLLQLPASGEGQCNFSPKFDSPDEIGP</sequence>
<protein>
    <submittedName>
        <fullName evidence="2">Uncharacterized protein</fullName>
    </submittedName>
</protein>
<proteinExistence type="predicted"/>
<dbReference type="EMBL" id="GISG01248290">
    <property type="protein sequence ID" value="MBA4670675.1"/>
    <property type="molecule type" value="Transcribed_RNA"/>
</dbReference>
<evidence type="ECO:0000313" key="2">
    <source>
        <dbReference type="EMBL" id="MBA4670675.1"/>
    </source>
</evidence>